<dbReference type="Pfam" id="PF00400">
    <property type="entry name" value="WD40"/>
    <property type="match status" value="7"/>
</dbReference>
<dbReference type="InterPro" id="IPR056884">
    <property type="entry name" value="NPHP3-like_N"/>
</dbReference>
<feature type="repeat" description="WD" evidence="3">
    <location>
        <begin position="957"/>
        <end position="986"/>
    </location>
</feature>
<keyword evidence="1 3" id="KW-0853">WD repeat</keyword>
<evidence type="ECO:0000313" key="6">
    <source>
        <dbReference type="EMBL" id="KAK6355839.1"/>
    </source>
</evidence>
<dbReference type="PANTHER" id="PTHR44129">
    <property type="entry name" value="WD REPEAT-CONTAINING PROTEIN POP1"/>
    <property type="match status" value="1"/>
</dbReference>
<dbReference type="Pfam" id="PF24883">
    <property type="entry name" value="NPHP3_N"/>
    <property type="match status" value="1"/>
</dbReference>
<feature type="repeat" description="WD" evidence="3">
    <location>
        <begin position="1228"/>
        <end position="1259"/>
    </location>
</feature>
<feature type="repeat" description="WD" evidence="3">
    <location>
        <begin position="1143"/>
        <end position="1167"/>
    </location>
</feature>
<dbReference type="InterPro" id="IPR050349">
    <property type="entry name" value="WD_LIS1/nudF_dynein_reg"/>
</dbReference>
<dbReference type="Gene3D" id="3.40.50.300">
    <property type="entry name" value="P-loop containing nucleotide triphosphate hydrolases"/>
    <property type="match status" value="1"/>
</dbReference>
<dbReference type="Proteomes" id="UP001313282">
    <property type="component" value="Unassembled WGS sequence"/>
</dbReference>
<keyword evidence="4" id="KW-0175">Coiled coil</keyword>
<comment type="caution">
    <text evidence="6">The sequence shown here is derived from an EMBL/GenBank/DDBJ whole genome shotgun (WGS) entry which is preliminary data.</text>
</comment>
<feature type="coiled-coil region" evidence="4">
    <location>
        <begin position="68"/>
        <end position="95"/>
    </location>
</feature>
<dbReference type="InterPro" id="IPR027417">
    <property type="entry name" value="P-loop_NTPase"/>
</dbReference>
<evidence type="ECO:0000259" key="5">
    <source>
        <dbReference type="Pfam" id="PF24883"/>
    </source>
</evidence>
<keyword evidence="7" id="KW-1185">Reference proteome</keyword>
<dbReference type="EMBL" id="JAVHNR010000001">
    <property type="protein sequence ID" value="KAK6355839.1"/>
    <property type="molecule type" value="Genomic_DNA"/>
</dbReference>
<dbReference type="SUPFAM" id="SSF52540">
    <property type="entry name" value="P-loop containing nucleoside triphosphate hydrolases"/>
    <property type="match status" value="1"/>
</dbReference>
<dbReference type="Gene3D" id="2.130.10.10">
    <property type="entry name" value="YVTN repeat-like/Quinoprotein amine dehydrogenase"/>
    <property type="match status" value="3"/>
</dbReference>
<accession>A0AAN8NAX2</accession>
<feature type="repeat" description="WD" evidence="3">
    <location>
        <begin position="756"/>
        <end position="794"/>
    </location>
</feature>
<dbReference type="PROSITE" id="PS50294">
    <property type="entry name" value="WD_REPEATS_REGION"/>
    <property type="match status" value="1"/>
</dbReference>
<name>A0AAN8NAX2_9PEZI</name>
<dbReference type="InterPro" id="IPR015943">
    <property type="entry name" value="WD40/YVTN_repeat-like_dom_sf"/>
</dbReference>
<evidence type="ECO:0000313" key="7">
    <source>
        <dbReference type="Proteomes" id="UP001313282"/>
    </source>
</evidence>
<sequence length="1380" mass="153625">MADPLSITANILAIIQAVNTCWKLYSDAKGAKSDIAKLTVEVDSIKRVVEQVRKLIKDPKYADSISESQELLDALKGCNKELQLLQDKLDGQKGKDQKRFGFFGRTKDLKWPFIKSGVVEIVDNLERWKSCIDLLLTVYQADAVRKVDQKIDLAGIPVAEGAAYGSFADRHEPECLPGTRIELRKRIADWAGAPRGGGECIFWLSGAAGTGKSTISRTTAKEFKEKGQLAASFFFRRGEKDRGGAARLFTTLASQLANNIADVRRCVQKAIEADPSIPKMNIGEQFNKLILEPLSELRDSGAQSQYSRILIVIDALDECDHEKDQQLIVTLLSQLSGIKHIDIRVFLTSRPELPIRIGFKSLCEGIHQNVILHEVAGTDRDIGILLNTEFSNIQESRSLPPDWPGAEVIQKLVQIAVPLFIFAATVCRFIADENWDPQEQVKLVMKYQTDLNEDMDVEKTYLPILRRLVENQNSISQRERLAMEFRTIVGAIVNLASPLSIPSLARFVSIPEGTIDLRLKKLHSVLDVPPERKRRSPVRTFHLSFRDFLVSQSLHDHTDLSQFWIDEKETHKVLAIRCIELMSDSGGLGLKQDICSLGFSGILRSEIDEGMIQEHICPELQYACRYWVYHRTRSGDRIKDGDKTHEFVKRCLLWWLEAESLLGEMENTIAMISDLKEMVDADQGGELLALLYDVKRFLLRNRYIIGKAPLQTYISAIIFLPEESLIRKFFEPKRMVPWVRQFPNVEKRWDFLLQTLEGHLDSVRAVASFGGIVASASGSTIKLWNINTGSLLRTMEGCGSAVSGLAFSFDGTLASSSKSTIKTWNTDSGELLQTLESVSQSEIYSMSFSPDGVLAAGAKDGILEVWDSGGMLRRRSKNQDMHVSCVAVAFFQDTLAASRREKIELWDANGALLRTLVGHRDTVKSIAFSSDGVLASGSSDSTVKLWDVSDGTLRRTFQGHVTGVTYVGFSKDMVVSWSWNGTINLWGADGALLQTLEEPSFEDVAIGSEGILVAGCGDRTVRLWDLKDLALRMHMPEDTRLKSTEGVTFFSDGKALASVSRGGAIRFWSEGGELLNTVKRYTGNGIRTAFSADGILAVTPTFGEAIDLRNPAGELLQTLRYRYRYPGDPDLDFDFAFDLSTQITNLSFSSDGKLLAVAHSDGWIRVWGVGGELLQELRSGFESVLLALSSDARILASLSTFGELGLWDLNTGTRLPTPQNRLSAPRILALSPDNKILIYGSHTGTVSLWDPGAGEMLHISEGPEGTLEFASSVDAARLWDAHTLMLLRTFAIQRLPKFSKPSCLTESINDPSNRTYQPSDRDFITLTGEWLGRGQDYIWLPPNYRMDLTDGLGLRPWDIRDNRVALGHADGRVSLFEFQP</sequence>
<dbReference type="SUPFAM" id="SSF50998">
    <property type="entry name" value="Quinoprotein alcohol dehydrogenase-like"/>
    <property type="match status" value="1"/>
</dbReference>
<evidence type="ECO:0000256" key="4">
    <source>
        <dbReference type="SAM" id="Coils"/>
    </source>
</evidence>
<dbReference type="SMART" id="SM00320">
    <property type="entry name" value="WD40"/>
    <property type="match status" value="9"/>
</dbReference>
<dbReference type="InterPro" id="IPR001680">
    <property type="entry name" value="WD40_rpt"/>
</dbReference>
<dbReference type="PROSITE" id="PS50082">
    <property type="entry name" value="WD_REPEATS_2"/>
    <property type="match status" value="7"/>
</dbReference>
<organism evidence="6 7">
    <name type="scientific">Orbilia javanica</name>
    <dbReference type="NCBI Taxonomy" id="47235"/>
    <lineage>
        <taxon>Eukaryota</taxon>
        <taxon>Fungi</taxon>
        <taxon>Dikarya</taxon>
        <taxon>Ascomycota</taxon>
        <taxon>Pezizomycotina</taxon>
        <taxon>Orbiliomycetes</taxon>
        <taxon>Orbiliales</taxon>
        <taxon>Orbiliaceae</taxon>
        <taxon>Orbilia</taxon>
    </lineage>
</organism>
<dbReference type="CDD" id="cd00200">
    <property type="entry name" value="WD40"/>
    <property type="match status" value="1"/>
</dbReference>
<feature type="repeat" description="WD" evidence="3">
    <location>
        <begin position="836"/>
        <end position="867"/>
    </location>
</feature>
<dbReference type="InterPro" id="IPR011047">
    <property type="entry name" value="Quinoprotein_ADH-like_sf"/>
</dbReference>
<dbReference type="PROSITE" id="PS00678">
    <property type="entry name" value="WD_REPEATS_1"/>
    <property type="match status" value="1"/>
</dbReference>
<protein>
    <recommendedName>
        <fullName evidence="5">Nephrocystin 3-like N-terminal domain-containing protein</fullName>
    </recommendedName>
</protein>
<evidence type="ECO:0000256" key="1">
    <source>
        <dbReference type="ARBA" id="ARBA00022574"/>
    </source>
</evidence>
<feature type="domain" description="Nephrocystin 3-like N-terminal" evidence="5">
    <location>
        <begin position="187"/>
        <end position="350"/>
    </location>
</feature>
<evidence type="ECO:0000256" key="2">
    <source>
        <dbReference type="ARBA" id="ARBA00022737"/>
    </source>
</evidence>
<dbReference type="InterPro" id="IPR019775">
    <property type="entry name" value="WD40_repeat_CS"/>
</dbReference>
<proteinExistence type="predicted"/>
<evidence type="ECO:0000256" key="3">
    <source>
        <dbReference type="PROSITE-ProRule" id="PRU00221"/>
    </source>
</evidence>
<keyword evidence="2" id="KW-0677">Repeat</keyword>
<reference evidence="6 7" key="1">
    <citation type="submission" date="2019-10" db="EMBL/GenBank/DDBJ databases">
        <authorList>
            <person name="Palmer J.M."/>
        </authorList>
    </citation>
    <scope>NUCLEOTIDE SEQUENCE [LARGE SCALE GENOMIC DNA]</scope>
    <source>
        <strain evidence="6 7">TWF718</strain>
    </source>
</reference>
<dbReference type="PRINTS" id="PR00320">
    <property type="entry name" value="GPROTEINBRPT"/>
</dbReference>
<dbReference type="InterPro" id="IPR020472">
    <property type="entry name" value="WD40_PAC1"/>
</dbReference>
<gene>
    <name evidence="6" type="ORF">TWF718_000220</name>
</gene>
<feature type="repeat" description="WD" evidence="3">
    <location>
        <begin position="1012"/>
        <end position="1027"/>
    </location>
</feature>
<feature type="repeat" description="WD" evidence="3">
    <location>
        <begin position="916"/>
        <end position="956"/>
    </location>
</feature>